<dbReference type="PANTHER" id="PTHR46388">
    <property type="entry name" value="NHL REPEAT-CONTAINING PROTEIN 2"/>
    <property type="match status" value="1"/>
</dbReference>
<name>A0A3L9L0W0_9MICC</name>
<sequence>MVRVVELSIGLPDGLLMSAGDGTELTLYEADHTTVRRRIDCSVLDGARISDIVWSHKLSAVVAAVPQRHQLFRWDAHTDSLQEWGGTGEPGRRDGKVAQAKFAATVSITEAGDGTLWFVDRDTSSLRCLVVDTDRPDGDPHVVTVVGRHGAGYLDGPAADAKFDHPEDLQILYDGSVVVADTGNHALRHVDRTDREVTTIYGGPEQRADELGDEDVVLDAPTRVTVADSHLWVVDRNGRHLVEPRYV</sequence>
<reference evidence="1 2" key="1">
    <citation type="submission" date="2018-10" db="EMBL/GenBank/DDBJ databases">
        <title>Kocuria tytonicola, new bacteria from the preen glands of American barn owls (Tyto furcata).</title>
        <authorList>
            <person name="Braun M.S."/>
            <person name="Wang E."/>
            <person name="Zimmermann S."/>
            <person name="Boutin S."/>
            <person name="Wagner H."/>
            <person name="Wink M."/>
        </authorList>
    </citation>
    <scope>NUCLEOTIDE SEQUENCE [LARGE SCALE GENOMIC DNA]</scope>
    <source>
        <strain evidence="1 2">473</strain>
    </source>
</reference>
<keyword evidence="2" id="KW-1185">Reference proteome</keyword>
<gene>
    <name evidence="1" type="ORF">EAE32_08490</name>
</gene>
<dbReference type="EMBL" id="RDEX01000002">
    <property type="protein sequence ID" value="RLY92191.1"/>
    <property type="molecule type" value="Genomic_DNA"/>
</dbReference>
<dbReference type="SUPFAM" id="SSF101898">
    <property type="entry name" value="NHL repeat"/>
    <property type="match status" value="1"/>
</dbReference>
<dbReference type="InterPro" id="IPR011042">
    <property type="entry name" value="6-blade_b-propeller_TolB-like"/>
</dbReference>
<comment type="caution">
    <text evidence="1">The sequence shown here is derived from an EMBL/GenBank/DDBJ whole genome shotgun (WGS) entry which is preliminary data.</text>
</comment>
<proteinExistence type="predicted"/>
<dbReference type="PANTHER" id="PTHR46388:SF2">
    <property type="entry name" value="NHL REPEAT-CONTAINING PROTEIN 2"/>
    <property type="match status" value="1"/>
</dbReference>
<dbReference type="OrthoDB" id="4881428at2"/>
<accession>A0A3L9L0W0</accession>
<evidence type="ECO:0000313" key="2">
    <source>
        <dbReference type="Proteomes" id="UP000277871"/>
    </source>
</evidence>
<dbReference type="AlphaFoldDB" id="A0A3L9L0W0"/>
<protein>
    <submittedName>
        <fullName evidence="1">Integrase</fullName>
    </submittedName>
</protein>
<organism evidence="1 2">
    <name type="scientific">Kocuria tytonicola</name>
    <dbReference type="NCBI Taxonomy" id="2055946"/>
    <lineage>
        <taxon>Bacteria</taxon>
        <taxon>Bacillati</taxon>
        <taxon>Actinomycetota</taxon>
        <taxon>Actinomycetes</taxon>
        <taxon>Micrococcales</taxon>
        <taxon>Micrococcaceae</taxon>
        <taxon>Kocuria</taxon>
    </lineage>
</organism>
<evidence type="ECO:0000313" key="1">
    <source>
        <dbReference type="EMBL" id="RLY92191.1"/>
    </source>
</evidence>
<dbReference type="Proteomes" id="UP000277871">
    <property type="component" value="Unassembled WGS sequence"/>
</dbReference>
<dbReference type="Gene3D" id="2.120.10.30">
    <property type="entry name" value="TolB, C-terminal domain"/>
    <property type="match status" value="1"/>
</dbReference>